<gene>
    <name evidence="1" type="ORF">GPUH_LOCUS10730</name>
</gene>
<name>A0A183DPT9_9BILA</name>
<protein>
    <submittedName>
        <fullName evidence="3">Transposase</fullName>
    </submittedName>
</protein>
<dbReference type="Proteomes" id="UP000271098">
    <property type="component" value="Unassembled WGS sequence"/>
</dbReference>
<reference evidence="1 2" key="2">
    <citation type="submission" date="2018-11" db="EMBL/GenBank/DDBJ databases">
        <authorList>
            <consortium name="Pathogen Informatics"/>
        </authorList>
    </citation>
    <scope>NUCLEOTIDE SEQUENCE [LARGE SCALE GENOMIC DNA]</scope>
</reference>
<dbReference type="AlphaFoldDB" id="A0A183DPT9"/>
<dbReference type="WBParaSite" id="GPUH_0001074301-mRNA-1">
    <property type="protein sequence ID" value="GPUH_0001074301-mRNA-1"/>
    <property type="gene ID" value="GPUH_0001074301"/>
</dbReference>
<proteinExistence type="predicted"/>
<evidence type="ECO:0000313" key="2">
    <source>
        <dbReference type="Proteomes" id="UP000271098"/>
    </source>
</evidence>
<dbReference type="EMBL" id="UYRT01078120">
    <property type="protein sequence ID" value="VDN17834.1"/>
    <property type="molecule type" value="Genomic_DNA"/>
</dbReference>
<keyword evidence="2" id="KW-1185">Reference proteome</keyword>
<reference evidence="3" key="1">
    <citation type="submission" date="2016-06" db="UniProtKB">
        <authorList>
            <consortium name="WormBaseParasite"/>
        </authorList>
    </citation>
    <scope>IDENTIFICATION</scope>
</reference>
<sequence>MGLRVSRTNSFLIYCTAEGITMRIAEAQLFISRKRHRIVRCVEYDKEIVFETARHSSYNIRYDDILASEVASQYGMILFG</sequence>
<evidence type="ECO:0000313" key="3">
    <source>
        <dbReference type="WBParaSite" id="GPUH_0001074301-mRNA-1"/>
    </source>
</evidence>
<organism evidence="3">
    <name type="scientific">Gongylonema pulchrum</name>
    <dbReference type="NCBI Taxonomy" id="637853"/>
    <lineage>
        <taxon>Eukaryota</taxon>
        <taxon>Metazoa</taxon>
        <taxon>Ecdysozoa</taxon>
        <taxon>Nematoda</taxon>
        <taxon>Chromadorea</taxon>
        <taxon>Rhabditida</taxon>
        <taxon>Spirurina</taxon>
        <taxon>Spiruromorpha</taxon>
        <taxon>Spiruroidea</taxon>
        <taxon>Gongylonematidae</taxon>
        <taxon>Gongylonema</taxon>
    </lineage>
</organism>
<evidence type="ECO:0000313" key="1">
    <source>
        <dbReference type="EMBL" id="VDN17834.1"/>
    </source>
</evidence>
<accession>A0A183DPT9</accession>